<evidence type="ECO:0000313" key="5">
    <source>
        <dbReference type="EMBL" id="RKF49428.1"/>
    </source>
</evidence>
<comment type="caution">
    <text evidence="5">The sequence shown here is derived from an EMBL/GenBank/DDBJ whole genome shotgun (WGS) entry which is preliminary data.</text>
</comment>
<feature type="chain" id="PRO_5018752837" evidence="3">
    <location>
        <begin position="23"/>
        <end position="371"/>
    </location>
</feature>
<dbReference type="Pfam" id="PF13458">
    <property type="entry name" value="Peripla_BP_6"/>
    <property type="match status" value="1"/>
</dbReference>
<feature type="domain" description="Leucine-binding protein" evidence="4">
    <location>
        <begin position="26"/>
        <end position="363"/>
    </location>
</feature>
<evidence type="ECO:0000256" key="2">
    <source>
        <dbReference type="ARBA" id="ARBA00022729"/>
    </source>
</evidence>
<evidence type="ECO:0000259" key="4">
    <source>
        <dbReference type="Pfam" id="PF13458"/>
    </source>
</evidence>
<sequence>MKLKAVITTLLLSGMSIGAAHADQVVKIALSGPLTGPQAVSGKDDENGLRLAVEMLNQKPIKVNGQAVKFAVLSEDDQADPKTGVQVAQRLIDQQPIAFLGPQNSGVAIPVGRLTSGAHIPMLTVASNPQLTKLGYDNIFRTGASDSVLGSSMATFAVEKLHARTAAVIDDRTAYGQGLADEFVAKAKSMGLQVVDREFTNSSATDFLGILTTIKGKNPDVIFFGGYVPQGAPMAKQMVARGVRAKLLGGDGICADDMAKVAGAAAENAYCSMSGSGLDGTAEGRDYIARYKARFKTEPQAYGITYYDGMMLLANVISSAQTTDPVKLVQALRNANFKGVAATYAFDKVGDLNNAPTTVFSFKNGQMTVVK</sequence>
<comment type="similarity">
    <text evidence="1">Belongs to the leucine-binding protein family.</text>
</comment>
<organism evidence="5 6">
    <name type="scientific">Paraburkholderia fungorum</name>
    <dbReference type="NCBI Taxonomy" id="134537"/>
    <lineage>
        <taxon>Bacteria</taxon>
        <taxon>Pseudomonadati</taxon>
        <taxon>Pseudomonadota</taxon>
        <taxon>Betaproteobacteria</taxon>
        <taxon>Burkholderiales</taxon>
        <taxon>Burkholderiaceae</taxon>
        <taxon>Paraburkholderia</taxon>
    </lineage>
</organism>
<dbReference type="EMBL" id="MCAS01000004">
    <property type="protein sequence ID" value="RKF49428.1"/>
    <property type="molecule type" value="Genomic_DNA"/>
</dbReference>
<dbReference type="PANTHER" id="PTHR47151">
    <property type="entry name" value="LEU/ILE/VAL-BINDING ABC TRANSPORTER SUBUNIT"/>
    <property type="match status" value="1"/>
</dbReference>
<keyword evidence="2 3" id="KW-0732">Signal</keyword>
<name>A0A3R7EVA0_9BURK</name>
<dbReference type="Proteomes" id="UP000283709">
    <property type="component" value="Unassembled WGS sequence"/>
</dbReference>
<dbReference type="RefSeq" id="WP_120343286.1">
    <property type="nucleotide sequence ID" value="NZ_MCAS01000004.1"/>
</dbReference>
<dbReference type="CDD" id="cd06342">
    <property type="entry name" value="PBP1_ABC_LIVBP-like"/>
    <property type="match status" value="1"/>
</dbReference>
<dbReference type="OrthoDB" id="9783240at2"/>
<proteinExistence type="inferred from homology"/>
<accession>A0A3R7EVA0</accession>
<evidence type="ECO:0000256" key="3">
    <source>
        <dbReference type="SAM" id="SignalP"/>
    </source>
</evidence>
<dbReference type="InterPro" id="IPR028081">
    <property type="entry name" value="Leu-bd"/>
</dbReference>
<dbReference type="AlphaFoldDB" id="A0A3R7EVA0"/>
<reference evidence="5 6" key="1">
    <citation type="submission" date="2016-07" db="EMBL/GenBank/DDBJ databases">
        <title>Genome analysis of Burkholderia fungorum ES3-20.</title>
        <authorList>
            <person name="Xu D."/>
            <person name="Yao R."/>
            <person name="Zheng S."/>
        </authorList>
    </citation>
    <scope>NUCLEOTIDE SEQUENCE [LARGE SCALE GENOMIC DNA]</scope>
    <source>
        <strain evidence="5 6">ES3-20</strain>
    </source>
</reference>
<dbReference type="SUPFAM" id="SSF53822">
    <property type="entry name" value="Periplasmic binding protein-like I"/>
    <property type="match status" value="1"/>
</dbReference>
<evidence type="ECO:0000256" key="1">
    <source>
        <dbReference type="ARBA" id="ARBA00010062"/>
    </source>
</evidence>
<dbReference type="PANTHER" id="PTHR47151:SF2">
    <property type="entry name" value="AMINO ACID BINDING PROTEIN"/>
    <property type="match status" value="1"/>
</dbReference>
<dbReference type="InterPro" id="IPR028082">
    <property type="entry name" value="Peripla_BP_I"/>
</dbReference>
<gene>
    <name evidence="5" type="ORF">BCY88_17540</name>
</gene>
<evidence type="ECO:0000313" key="6">
    <source>
        <dbReference type="Proteomes" id="UP000283709"/>
    </source>
</evidence>
<feature type="signal peptide" evidence="3">
    <location>
        <begin position="1"/>
        <end position="22"/>
    </location>
</feature>
<protein>
    <submittedName>
        <fullName evidence="5">Branched chain amino acid ABC transporter substrate-binding protein</fullName>
    </submittedName>
</protein>
<dbReference type="Gene3D" id="3.40.50.2300">
    <property type="match status" value="2"/>
</dbReference>